<accession>A0ABX6TMC3</accession>
<keyword evidence="7" id="KW-1185">Reference proteome</keyword>
<dbReference type="InterPro" id="IPR001940">
    <property type="entry name" value="Peptidase_S1C"/>
</dbReference>
<dbReference type="Proteomes" id="UP000516439">
    <property type="component" value="Chromosome"/>
</dbReference>
<keyword evidence="3" id="KW-0378">Hydrolase</keyword>
<sequence length="558" mass="61436">MNNSIKALTVTLVILFNLNATAQKKLVAKFQYTIAQAVKKAYPASVRMWGFDVQQNQRTSAQFSGVVVSADGYILTAAHTILPGKNYKVFFSDGRECIAMALGKIENKDTPGIPDVGMMKITDKGTYPFAEMGYSASLLKNEPCISISYPESLNQTLPTLRLGSVAEVKNEYGFIRSTCKMEPGDSGGPLFDYYGRVIGLHSAIDVSEEMNFEIPVDLYRRYWTALNSETLYTAFPEKQDSVKTDPLSLQLQKESKQKALHPDFDIPRLKNSCFFVKSLIKGENQDIYATLLNVSTTNGAKKQFLLSKNTIVGEQAQCDINGTAVPIKLIGKDQENDLVLFELEQRITGGIDLNISDGDSVKIEMGKLLYSIDPAGKVMRSILGSTLFNLPKINSQPYLGAMVVYNSSPVQFSLIKEGSPAEKAGVKVGDELIGINGKLIKKANEFAPEMMKYWAGDEVIFEWENASGKMSKTLKLAGRGQSVSNHPAEKFEGGKSERRDGFNAVFTHDAAIKANACGSPVFDWEGHFYGINIARFSRTTTVVIPKKTIISFVSKAIQ</sequence>
<feature type="chain" id="PRO_5045147650" evidence="4">
    <location>
        <begin position="23"/>
        <end position="558"/>
    </location>
</feature>
<dbReference type="Gene3D" id="2.40.10.10">
    <property type="entry name" value="Trypsin-like serine proteases"/>
    <property type="match status" value="1"/>
</dbReference>
<dbReference type="Gene3D" id="2.40.10.120">
    <property type="match status" value="1"/>
</dbReference>
<evidence type="ECO:0000256" key="1">
    <source>
        <dbReference type="ARBA" id="ARBA00010541"/>
    </source>
</evidence>
<dbReference type="Gene3D" id="2.30.42.10">
    <property type="match status" value="1"/>
</dbReference>
<protein>
    <submittedName>
        <fullName evidence="6">Trypsin-like peptidase domain-containing protein</fullName>
    </submittedName>
</protein>
<name>A0ABX6TMC3_9SPHI</name>
<evidence type="ECO:0000313" key="7">
    <source>
        <dbReference type="Proteomes" id="UP000516439"/>
    </source>
</evidence>
<gene>
    <name evidence="6" type="ORF">H9N25_10210</name>
</gene>
<feature type="signal peptide" evidence="4">
    <location>
        <begin position="1"/>
        <end position="22"/>
    </location>
</feature>
<dbReference type="InterPro" id="IPR001478">
    <property type="entry name" value="PDZ"/>
</dbReference>
<evidence type="ECO:0000256" key="4">
    <source>
        <dbReference type="SAM" id="SignalP"/>
    </source>
</evidence>
<dbReference type="PROSITE" id="PS50106">
    <property type="entry name" value="PDZ"/>
    <property type="match status" value="1"/>
</dbReference>
<dbReference type="PRINTS" id="PR00834">
    <property type="entry name" value="PROTEASES2C"/>
</dbReference>
<dbReference type="PANTHER" id="PTHR22939:SF129">
    <property type="entry name" value="SERINE PROTEASE HTRA2, MITOCHONDRIAL"/>
    <property type="match status" value="1"/>
</dbReference>
<feature type="domain" description="PDZ" evidence="5">
    <location>
        <begin position="387"/>
        <end position="441"/>
    </location>
</feature>
<dbReference type="EMBL" id="CP061171">
    <property type="protein sequence ID" value="QNR86718.1"/>
    <property type="molecule type" value="Genomic_DNA"/>
</dbReference>
<dbReference type="InterPro" id="IPR043504">
    <property type="entry name" value="Peptidase_S1_PA_chymotrypsin"/>
</dbReference>
<keyword evidence="2" id="KW-0645">Protease</keyword>
<organism evidence="6 7">
    <name type="scientific">Pedobacter riviphilus</name>
    <dbReference type="NCBI Taxonomy" id="2766984"/>
    <lineage>
        <taxon>Bacteria</taxon>
        <taxon>Pseudomonadati</taxon>
        <taxon>Bacteroidota</taxon>
        <taxon>Sphingobacteriia</taxon>
        <taxon>Sphingobacteriales</taxon>
        <taxon>Sphingobacteriaceae</taxon>
        <taxon>Pedobacter</taxon>
    </lineage>
</organism>
<dbReference type="InterPro" id="IPR036034">
    <property type="entry name" value="PDZ_sf"/>
</dbReference>
<keyword evidence="4" id="KW-0732">Signal</keyword>
<dbReference type="Pfam" id="PF17820">
    <property type="entry name" value="PDZ_6"/>
    <property type="match status" value="1"/>
</dbReference>
<dbReference type="InterPro" id="IPR009003">
    <property type="entry name" value="Peptidase_S1_PA"/>
</dbReference>
<proteinExistence type="inferred from homology"/>
<evidence type="ECO:0000313" key="6">
    <source>
        <dbReference type="EMBL" id="QNR86718.1"/>
    </source>
</evidence>
<dbReference type="Pfam" id="PF13365">
    <property type="entry name" value="Trypsin_2"/>
    <property type="match status" value="1"/>
</dbReference>
<comment type="similarity">
    <text evidence="1">Belongs to the peptidase S1C family.</text>
</comment>
<reference evidence="6 7" key="1">
    <citation type="submission" date="2020-09" db="EMBL/GenBank/DDBJ databases">
        <title>Pedobacter sp. SW-16 isolated from soil near Yeocheon.</title>
        <authorList>
            <person name="Im H.S."/>
            <person name="Joung Y."/>
            <person name="Lee S.-S."/>
        </authorList>
    </citation>
    <scope>NUCLEOTIDE SEQUENCE [LARGE SCALE GENOMIC DNA]</scope>
    <source>
        <strain evidence="6 7">SW-16</strain>
    </source>
</reference>
<dbReference type="InterPro" id="IPR041489">
    <property type="entry name" value="PDZ_6"/>
</dbReference>
<dbReference type="RefSeq" id="WP_190328800.1">
    <property type="nucleotide sequence ID" value="NZ_CP061171.1"/>
</dbReference>
<dbReference type="SUPFAM" id="SSF50494">
    <property type="entry name" value="Trypsin-like serine proteases"/>
    <property type="match status" value="2"/>
</dbReference>
<dbReference type="PANTHER" id="PTHR22939">
    <property type="entry name" value="SERINE PROTEASE FAMILY S1C HTRA-RELATED"/>
    <property type="match status" value="1"/>
</dbReference>
<evidence type="ECO:0000256" key="2">
    <source>
        <dbReference type="ARBA" id="ARBA00022670"/>
    </source>
</evidence>
<evidence type="ECO:0000256" key="3">
    <source>
        <dbReference type="ARBA" id="ARBA00022801"/>
    </source>
</evidence>
<dbReference type="SUPFAM" id="SSF50156">
    <property type="entry name" value="PDZ domain-like"/>
    <property type="match status" value="1"/>
</dbReference>
<evidence type="ECO:0000259" key="5">
    <source>
        <dbReference type="PROSITE" id="PS50106"/>
    </source>
</evidence>